<dbReference type="SUPFAM" id="SSF56112">
    <property type="entry name" value="Protein kinase-like (PK-like)"/>
    <property type="match status" value="1"/>
</dbReference>
<dbReference type="Proteomes" id="UP000070544">
    <property type="component" value="Unassembled WGS sequence"/>
</dbReference>
<dbReference type="GO" id="GO:0005634">
    <property type="term" value="C:nucleus"/>
    <property type="evidence" value="ECO:0007669"/>
    <property type="project" value="UniProtKB-SubCell"/>
</dbReference>
<evidence type="ECO:0000256" key="7">
    <source>
        <dbReference type="ARBA" id="ARBA00023242"/>
    </source>
</evidence>
<dbReference type="InterPro" id="IPR050117">
    <property type="entry name" value="MAPK"/>
</dbReference>
<feature type="compositionally biased region" description="Acidic residues" evidence="8">
    <location>
        <begin position="374"/>
        <end position="383"/>
    </location>
</feature>
<evidence type="ECO:0000256" key="4">
    <source>
        <dbReference type="ARBA" id="ARBA00022741"/>
    </source>
</evidence>
<evidence type="ECO:0000313" key="10">
    <source>
        <dbReference type="EMBL" id="KXS22354.1"/>
    </source>
</evidence>
<keyword evidence="3" id="KW-0808">Transferase</keyword>
<dbReference type="GO" id="GO:0004674">
    <property type="term" value="F:protein serine/threonine kinase activity"/>
    <property type="evidence" value="ECO:0007669"/>
    <property type="project" value="UniProtKB-KW"/>
</dbReference>
<dbReference type="EMBL" id="KQ965731">
    <property type="protein sequence ID" value="KXS22354.1"/>
    <property type="molecule type" value="Genomic_DNA"/>
</dbReference>
<evidence type="ECO:0000256" key="2">
    <source>
        <dbReference type="ARBA" id="ARBA00022527"/>
    </source>
</evidence>
<keyword evidence="11" id="KW-1185">Reference proteome</keyword>
<feature type="region of interest" description="Disordered" evidence="8">
    <location>
        <begin position="491"/>
        <end position="521"/>
    </location>
</feature>
<dbReference type="STRING" id="1344416.A0A139B058"/>
<keyword evidence="4" id="KW-0547">Nucleotide-binding</keyword>
<feature type="domain" description="Protein kinase" evidence="9">
    <location>
        <begin position="4"/>
        <end position="309"/>
    </location>
</feature>
<dbReference type="SMART" id="SM00220">
    <property type="entry name" value="S_TKc"/>
    <property type="match status" value="1"/>
</dbReference>
<dbReference type="AlphaFoldDB" id="A0A139B058"/>
<dbReference type="PANTHER" id="PTHR24055">
    <property type="entry name" value="MITOGEN-ACTIVATED PROTEIN KINASE"/>
    <property type="match status" value="1"/>
</dbReference>
<feature type="region of interest" description="Disordered" evidence="8">
    <location>
        <begin position="750"/>
        <end position="769"/>
    </location>
</feature>
<organism evidence="10 11">
    <name type="scientific">Gonapodya prolifera (strain JEL478)</name>
    <name type="common">Monoblepharis prolifera</name>
    <dbReference type="NCBI Taxonomy" id="1344416"/>
    <lineage>
        <taxon>Eukaryota</taxon>
        <taxon>Fungi</taxon>
        <taxon>Fungi incertae sedis</taxon>
        <taxon>Chytridiomycota</taxon>
        <taxon>Chytridiomycota incertae sedis</taxon>
        <taxon>Monoblepharidomycetes</taxon>
        <taxon>Monoblepharidales</taxon>
        <taxon>Gonapodyaceae</taxon>
        <taxon>Gonapodya</taxon>
    </lineage>
</organism>
<protein>
    <submittedName>
        <fullName evidence="10">Pkinase-domain-containing protein</fullName>
    </submittedName>
</protein>
<comment type="subcellular location">
    <subcellularLocation>
        <location evidence="1">Nucleus</location>
    </subcellularLocation>
</comment>
<name>A0A139B058_GONPJ</name>
<feature type="region of interest" description="Disordered" evidence="8">
    <location>
        <begin position="361"/>
        <end position="383"/>
    </location>
</feature>
<accession>A0A139B058</accession>
<evidence type="ECO:0000256" key="1">
    <source>
        <dbReference type="ARBA" id="ARBA00004123"/>
    </source>
</evidence>
<feature type="region of interest" description="Disordered" evidence="8">
    <location>
        <begin position="535"/>
        <end position="581"/>
    </location>
</feature>
<dbReference type="InterPro" id="IPR011009">
    <property type="entry name" value="Kinase-like_dom_sf"/>
</dbReference>
<dbReference type="PROSITE" id="PS50011">
    <property type="entry name" value="PROTEIN_KINASE_DOM"/>
    <property type="match status" value="1"/>
</dbReference>
<keyword evidence="2" id="KW-0723">Serine/threonine-protein kinase</keyword>
<dbReference type="Gene3D" id="1.10.510.10">
    <property type="entry name" value="Transferase(Phosphotransferase) domain 1"/>
    <property type="match status" value="1"/>
</dbReference>
<dbReference type="Gene3D" id="3.30.200.20">
    <property type="entry name" value="Phosphorylase Kinase, domain 1"/>
    <property type="match status" value="1"/>
</dbReference>
<evidence type="ECO:0000256" key="8">
    <source>
        <dbReference type="SAM" id="MobiDB-lite"/>
    </source>
</evidence>
<keyword evidence="7" id="KW-0539">Nucleus</keyword>
<dbReference type="FunFam" id="3.30.200.20:FF:000545">
    <property type="entry name" value="CMGC family protein kinase"/>
    <property type="match status" value="1"/>
</dbReference>
<dbReference type="InterPro" id="IPR000719">
    <property type="entry name" value="Prot_kinase_dom"/>
</dbReference>
<evidence type="ECO:0000256" key="5">
    <source>
        <dbReference type="ARBA" id="ARBA00022777"/>
    </source>
</evidence>
<keyword evidence="6" id="KW-0067">ATP-binding</keyword>
<feature type="region of interest" description="Disordered" evidence="8">
    <location>
        <begin position="401"/>
        <end position="435"/>
    </location>
</feature>
<sequence length="865" mass="94057">MQKYRIEKQLGDGSFGWVLRATNIETGETVAIKKMKKKFPTWDECVQLREVKALKRLNDHPNIVRLREVVRERDELHFVFEFMEENLYQYMRAREGSDLGEETVKIIAYQICAGLAHMHKNGFFHRDMKPENLLMRGSAPLVKIADLGLAREIRSRPPYTEYVSTRWYRAPEVSLRSPAYSSPVDMWALGCIVAELFSLRPLFPGSSELDQMSRIAAWLGTPLEQPECAADRRSDPRAPSVPVGGGAWSGGWKLATAMGFRFPLMTARPLSEFLPPWCSPLALNFISQCLRWDPAERCTAARALQHPWFEGVVVGLDGVPSFQTAKTSPSTRDPMPSILPPLPRPIPAPAQLPPLAGLPAAAKAATVGPKGPDEFDDSDLSDFDDDLEEALTNQLRDFETFKGTSSVAPPASAPPVRAPPTLKDSPDEFDSDSSDLDLDQHFVEPLKTSVSAVSATSNRAPGQRSRYAFHFFDSCTGEDTTDGWEPAWAPGVPGDGVKPTTMVPSKPPSNSSQPSHVQQPLATTHRTQFGALFNNWRAGHGAGDGASLPPPQQSQGAGTGNFRTPSVSVDAHPPAANPTPHRMRWPFAAGPLKSVSGRPGTPPLMAPMQTNDVGLDNLLEELEDAVRGEGDSDDEEYADNSVLARPSNPPTFPAVSNMHRTPLFPLNDGHASFSLANPSLPPPGIPVNLPAVRNPPRLPPQLVSYPARDTHTESITSHSFQDPARQAPVMPHTFQDSPAPILRRTTQLPMGGGSTVRPPPHSSTAVESHGWMQIGQRVPLDTHTRGTQMRRATVPAQGVGVGDRRDSSWDVVHIAGVGFESDAARGAQAQAQAQGMPRPSWLWGANGRALGVGSGEGRGKGGRLW</sequence>
<dbReference type="OrthoDB" id="2158884at2759"/>
<evidence type="ECO:0000313" key="11">
    <source>
        <dbReference type="Proteomes" id="UP000070544"/>
    </source>
</evidence>
<evidence type="ECO:0000259" key="9">
    <source>
        <dbReference type="PROSITE" id="PS50011"/>
    </source>
</evidence>
<reference evidence="10 11" key="1">
    <citation type="journal article" date="2015" name="Genome Biol. Evol.">
        <title>Phylogenomic analyses indicate that early fungi evolved digesting cell walls of algal ancestors of land plants.</title>
        <authorList>
            <person name="Chang Y."/>
            <person name="Wang S."/>
            <person name="Sekimoto S."/>
            <person name="Aerts A.L."/>
            <person name="Choi C."/>
            <person name="Clum A."/>
            <person name="LaButti K.M."/>
            <person name="Lindquist E.A."/>
            <person name="Yee Ngan C."/>
            <person name="Ohm R.A."/>
            <person name="Salamov A.A."/>
            <person name="Grigoriev I.V."/>
            <person name="Spatafora J.W."/>
            <person name="Berbee M.L."/>
        </authorList>
    </citation>
    <scope>NUCLEOTIDE SEQUENCE [LARGE SCALE GENOMIC DNA]</scope>
    <source>
        <strain evidence="10 11">JEL478</strain>
    </source>
</reference>
<dbReference type="InterPro" id="IPR008271">
    <property type="entry name" value="Ser/Thr_kinase_AS"/>
</dbReference>
<dbReference type="CDD" id="cd07830">
    <property type="entry name" value="STKc_MAK_like"/>
    <property type="match status" value="1"/>
</dbReference>
<evidence type="ECO:0000256" key="6">
    <source>
        <dbReference type="ARBA" id="ARBA00022840"/>
    </source>
</evidence>
<dbReference type="PROSITE" id="PS00108">
    <property type="entry name" value="PROTEIN_KINASE_ST"/>
    <property type="match status" value="1"/>
</dbReference>
<evidence type="ECO:0000256" key="3">
    <source>
        <dbReference type="ARBA" id="ARBA00022679"/>
    </source>
</evidence>
<proteinExistence type="predicted"/>
<keyword evidence="5 10" id="KW-0418">Kinase</keyword>
<feature type="compositionally biased region" description="Polar residues" evidence="8">
    <location>
        <begin position="553"/>
        <end position="567"/>
    </location>
</feature>
<dbReference type="GO" id="GO:0005524">
    <property type="term" value="F:ATP binding"/>
    <property type="evidence" value="ECO:0007669"/>
    <property type="project" value="UniProtKB-KW"/>
</dbReference>
<dbReference type="FunFam" id="1.10.510.10:FF:000624">
    <property type="entry name" value="Mitogen-activated protein kinase"/>
    <property type="match status" value="1"/>
</dbReference>
<dbReference type="Pfam" id="PF00069">
    <property type="entry name" value="Pkinase"/>
    <property type="match status" value="1"/>
</dbReference>
<gene>
    <name evidence="10" type="ORF">M427DRAFT_150662</name>
</gene>